<proteinExistence type="predicted"/>
<dbReference type="AlphaFoldDB" id="V6F5V9"/>
<dbReference type="eggNOG" id="ENOG5032V5J">
    <property type="taxonomic scope" value="Bacteria"/>
</dbReference>
<dbReference type="PROSITE" id="PS51257">
    <property type="entry name" value="PROKAR_LIPOPROTEIN"/>
    <property type="match status" value="1"/>
</dbReference>
<dbReference type="STRING" id="1430440.MGMSRv2__3599"/>
<dbReference type="HOGENOM" id="CLU_086571_0_0_5"/>
<evidence type="ECO:0000313" key="2">
    <source>
        <dbReference type="Proteomes" id="UP000018922"/>
    </source>
</evidence>
<dbReference type="EMBL" id="HG794546">
    <property type="protein sequence ID" value="CDL00814.1"/>
    <property type="molecule type" value="Genomic_DNA"/>
</dbReference>
<dbReference type="KEGG" id="mgy:MGMSRv2__3599"/>
<sequence>MRRIFPVLLSGLVLAGCTYGGGDMGDPLTRKFHWFSYVAGDDIRATCQAGTPDRFRLVYNGIYDQQLRLYELDSVRRVLTVKVTAPGNAADLSADDLLGPWRASEGKVQLDEAAYASLVGDFTAAGLFGPPAVGRELPSRGYHWAAASCKDGQFRFTGWAYPETDLNALAFAAPLFAADPTKIAVARPGPIPVDPQYEAKLRNGEVSTFSLKVGAHGMVR</sequence>
<dbReference type="Proteomes" id="UP000018922">
    <property type="component" value="Chromosome I"/>
</dbReference>
<evidence type="ECO:0000313" key="1">
    <source>
        <dbReference type="EMBL" id="CDL00814.1"/>
    </source>
</evidence>
<organism evidence="1 2">
    <name type="scientific">Magnetospirillum gryphiswaldense (strain DSM 6361 / JCM 21280 / NBRC 15271 / MSR-1)</name>
    <dbReference type="NCBI Taxonomy" id="431944"/>
    <lineage>
        <taxon>Bacteria</taxon>
        <taxon>Pseudomonadati</taxon>
        <taxon>Pseudomonadota</taxon>
        <taxon>Alphaproteobacteria</taxon>
        <taxon>Rhodospirillales</taxon>
        <taxon>Rhodospirillaceae</taxon>
        <taxon>Magnetospirillum</taxon>
    </lineage>
</organism>
<protein>
    <submittedName>
        <fullName evidence="1">Uncharacterized protein</fullName>
    </submittedName>
</protein>
<name>V6F5V9_MAGGM</name>
<accession>V6F5V9</accession>
<gene>
    <name evidence="1" type="ordered locus">MGMSRv2__3599</name>
</gene>
<reference evidence="1 2" key="1">
    <citation type="journal article" date="2014" name="Genome Announc.">
        <title>Complete genome sequence of Magnetospirillum gryphiswaldense MSR-1.</title>
        <authorList>
            <person name="Wang X."/>
            <person name="Wang Q."/>
            <person name="Zhang W."/>
            <person name="Wang Y."/>
            <person name="Li L."/>
            <person name="Wen T."/>
            <person name="Zhang T."/>
            <person name="Zhang Y."/>
            <person name="Xu J."/>
            <person name="Hu J."/>
            <person name="Li S."/>
            <person name="Liu L."/>
            <person name="Liu J."/>
            <person name="Jiang W."/>
            <person name="Tian J."/>
            <person name="Li Y."/>
            <person name="Schuler D."/>
            <person name="Wang L."/>
            <person name="Li J."/>
        </authorList>
    </citation>
    <scope>NUCLEOTIDE SEQUENCE [LARGE SCALE GENOMIC DNA]</scope>
    <source>
        <strain evidence="2">DSM 6361 / JCM 21280 / NBRC 15271 / MSR-1</strain>
    </source>
</reference>
<keyword evidence="2" id="KW-1185">Reference proteome</keyword>